<feature type="non-terminal residue" evidence="1">
    <location>
        <position position="1"/>
    </location>
</feature>
<sequence>TCELVDATNVNSAVELRTQFFLSIFGIVGPTRHSKFRIGNLNNGFCSHDPRKYGVPMSCFQRHIPGSCKHFMIKSHNNAAERRSRLRQPKWTAKLYVDLKMSENSAQTDRLIKMQACNGWENASPKCHYAVRLIADHLDRDHFGTIVVHEMHSVAYPFGFDRTITWNSAETLSYDILKQPNIVQDRAYLMSLEDFVTGPLCTRRQKRWVEINEKLNYPQYRERRNRFILESQPTEQMCTLIQVAEFQTQRVSMTVWSECSANDLISVNQSYELLNLNTFGTSDRCSKLRIVIQSGTSCCLKDGYVLTCRGDAEHVAVRHIVLPKRLYNYPENGSTSSRSLTVVCTSLILYLSTAIVPQLHEALYRCIIPVRDHRHYASHET</sequence>
<dbReference type="AlphaFoldDB" id="G7YWQ6"/>
<keyword evidence="2" id="KW-1185">Reference proteome</keyword>
<evidence type="ECO:0000313" key="1">
    <source>
        <dbReference type="EMBL" id="GAA57386.1"/>
    </source>
</evidence>
<protein>
    <submittedName>
        <fullName evidence="1">Uncharacterized protein</fullName>
    </submittedName>
</protein>
<evidence type="ECO:0000313" key="2">
    <source>
        <dbReference type="Proteomes" id="UP000008909"/>
    </source>
</evidence>
<gene>
    <name evidence="1" type="ORF">CLF_112644</name>
</gene>
<organism evidence="1 2">
    <name type="scientific">Clonorchis sinensis</name>
    <name type="common">Chinese liver fluke</name>
    <dbReference type="NCBI Taxonomy" id="79923"/>
    <lineage>
        <taxon>Eukaryota</taxon>
        <taxon>Metazoa</taxon>
        <taxon>Spiralia</taxon>
        <taxon>Lophotrochozoa</taxon>
        <taxon>Platyhelminthes</taxon>
        <taxon>Trematoda</taxon>
        <taxon>Digenea</taxon>
        <taxon>Opisthorchiida</taxon>
        <taxon>Opisthorchiata</taxon>
        <taxon>Opisthorchiidae</taxon>
        <taxon>Clonorchis</taxon>
    </lineage>
</organism>
<dbReference type="EMBL" id="DF144708">
    <property type="protein sequence ID" value="GAA57386.1"/>
    <property type="molecule type" value="Genomic_DNA"/>
</dbReference>
<proteinExistence type="predicted"/>
<name>G7YWQ6_CLOSI</name>
<reference evidence="1" key="1">
    <citation type="journal article" date="2011" name="Genome Biol.">
        <title>The draft genome of the carcinogenic human liver fluke Clonorchis sinensis.</title>
        <authorList>
            <person name="Wang X."/>
            <person name="Chen W."/>
            <person name="Huang Y."/>
            <person name="Sun J."/>
            <person name="Men J."/>
            <person name="Liu H."/>
            <person name="Luo F."/>
            <person name="Guo L."/>
            <person name="Lv X."/>
            <person name="Deng C."/>
            <person name="Zhou C."/>
            <person name="Fan Y."/>
            <person name="Li X."/>
            <person name="Huang L."/>
            <person name="Hu Y."/>
            <person name="Liang C."/>
            <person name="Hu X."/>
            <person name="Xu J."/>
            <person name="Yu X."/>
        </authorList>
    </citation>
    <scope>NUCLEOTIDE SEQUENCE [LARGE SCALE GENOMIC DNA]</scope>
    <source>
        <strain evidence="1">Henan</strain>
    </source>
</reference>
<reference key="2">
    <citation type="submission" date="2011-10" db="EMBL/GenBank/DDBJ databases">
        <title>The genome and transcriptome sequence of Clonorchis sinensis provide insights into the carcinogenic liver fluke.</title>
        <authorList>
            <person name="Wang X."/>
            <person name="Huang Y."/>
            <person name="Chen W."/>
            <person name="Liu H."/>
            <person name="Guo L."/>
            <person name="Chen Y."/>
            <person name="Luo F."/>
            <person name="Zhou W."/>
            <person name="Sun J."/>
            <person name="Mao Q."/>
            <person name="Liang P."/>
            <person name="Zhou C."/>
            <person name="Tian Y."/>
            <person name="Men J."/>
            <person name="Lv X."/>
            <person name="Huang L."/>
            <person name="Zhou J."/>
            <person name="Hu Y."/>
            <person name="Li R."/>
            <person name="Zhang F."/>
            <person name="Lei H."/>
            <person name="Li X."/>
            <person name="Hu X."/>
            <person name="Liang C."/>
            <person name="Xu J."/>
            <person name="Wu Z."/>
            <person name="Yu X."/>
        </authorList>
    </citation>
    <scope>NUCLEOTIDE SEQUENCE</scope>
    <source>
        <strain>Henan</strain>
    </source>
</reference>
<accession>G7YWQ6</accession>
<dbReference type="Proteomes" id="UP000008909">
    <property type="component" value="Unassembled WGS sequence"/>
</dbReference>